<dbReference type="AlphaFoldDB" id="A0A5J5CKI7"/>
<accession>A0A5J5CKI7</accession>
<feature type="non-terminal residue" evidence="1">
    <location>
        <position position="1"/>
    </location>
</feature>
<evidence type="ECO:0000313" key="1">
    <source>
        <dbReference type="EMBL" id="KAA8581273.1"/>
    </source>
</evidence>
<reference evidence="1 2" key="1">
    <citation type="submission" date="2019-08" db="EMBL/GenBank/DDBJ databases">
        <title>A chromosome-level genome assembly, high-density linkage maps, and genome scans reveal the genomic architecture of hybrid incompatibilities underlying speciation via character displacement in darters (Percidae: Etheostominae).</title>
        <authorList>
            <person name="Moran R.L."/>
            <person name="Catchen J.M."/>
            <person name="Fuller R.C."/>
        </authorList>
    </citation>
    <scope>NUCLEOTIDE SEQUENCE [LARGE SCALE GENOMIC DNA]</scope>
    <source>
        <strain evidence="1">EspeVRDwgs_2016</strain>
        <tissue evidence="1">Muscle</tissue>
    </source>
</reference>
<dbReference type="EMBL" id="VOFY01000021">
    <property type="protein sequence ID" value="KAA8581273.1"/>
    <property type="molecule type" value="Genomic_DNA"/>
</dbReference>
<sequence length="91" mass="10512">EFWLKQLCVRAIENYSLRTKLTQNRHKLKHSKCCIWGCLSAGFSSGILWSKNVSMCAKWSLSSDANSAFVFPRLPPQLRNVLFSEELRVHL</sequence>
<evidence type="ECO:0000313" key="2">
    <source>
        <dbReference type="Proteomes" id="UP000327493"/>
    </source>
</evidence>
<dbReference type="Proteomes" id="UP000327493">
    <property type="component" value="Chromosome 21"/>
</dbReference>
<gene>
    <name evidence="1" type="ORF">FQN60_002854</name>
</gene>
<comment type="caution">
    <text evidence="1">The sequence shown here is derived from an EMBL/GenBank/DDBJ whole genome shotgun (WGS) entry which is preliminary data.</text>
</comment>
<protein>
    <submittedName>
        <fullName evidence="1">Uncharacterized protein</fullName>
    </submittedName>
</protein>
<keyword evidence="2" id="KW-1185">Reference proteome</keyword>
<organism evidence="1 2">
    <name type="scientific">Etheostoma spectabile</name>
    <name type="common">orangethroat darter</name>
    <dbReference type="NCBI Taxonomy" id="54343"/>
    <lineage>
        <taxon>Eukaryota</taxon>
        <taxon>Metazoa</taxon>
        <taxon>Chordata</taxon>
        <taxon>Craniata</taxon>
        <taxon>Vertebrata</taxon>
        <taxon>Euteleostomi</taxon>
        <taxon>Actinopterygii</taxon>
        <taxon>Neopterygii</taxon>
        <taxon>Teleostei</taxon>
        <taxon>Neoteleostei</taxon>
        <taxon>Acanthomorphata</taxon>
        <taxon>Eupercaria</taxon>
        <taxon>Perciformes</taxon>
        <taxon>Percoidei</taxon>
        <taxon>Percidae</taxon>
        <taxon>Etheostomatinae</taxon>
        <taxon>Etheostoma</taxon>
    </lineage>
</organism>
<name>A0A5J5CKI7_9PERO</name>
<proteinExistence type="predicted"/>